<feature type="domain" description="GmrSD restriction endonucleases N-terminal" evidence="1">
    <location>
        <begin position="5"/>
        <end position="143"/>
    </location>
</feature>
<name>A0A6C0FEJ2_9ZZZZ</name>
<dbReference type="PANTHER" id="PTHR39639:SF1">
    <property type="entry name" value="DUF262 DOMAIN-CONTAINING PROTEIN"/>
    <property type="match status" value="1"/>
</dbReference>
<organism evidence="2">
    <name type="scientific">viral metagenome</name>
    <dbReference type="NCBI Taxonomy" id="1070528"/>
    <lineage>
        <taxon>unclassified sequences</taxon>
        <taxon>metagenomes</taxon>
        <taxon>organismal metagenomes</taxon>
    </lineage>
</organism>
<proteinExistence type="predicted"/>
<dbReference type="AlphaFoldDB" id="A0A6C0FEJ2"/>
<reference evidence="2" key="1">
    <citation type="journal article" date="2020" name="Nature">
        <title>Giant virus diversity and host interactions through global metagenomics.</title>
        <authorList>
            <person name="Schulz F."/>
            <person name="Roux S."/>
            <person name="Paez-Espino D."/>
            <person name="Jungbluth S."/>
            <person name="Walsh D.A."/>
            <person name="Denef V.J."/>
            <person name="McMahon K.D."/>
            <person name="Konstantinidis K.T."/>
            <person name="Eloe-Fadrosh E.A."/>
            <person name="Kyrpides N.C."/>
            <person name="Woyke T."/>
        </authorList>
    </citation>
    <scope>NUCLEOTIDE SEQUENCE</scope>
    <source>
        <strain evidence="2">GVMAG-S-ERX556126-94</strain>
    </source>
</reference>
<dbReference type="Pfam" id="PF03235">
    <property type="entry name" value="GmrSD_N"/>
    <property type="match status" value="1"/>
</dbReference>
<dbReference type="InterPro" id="IPR004919">
    <property type="entry name" value="GmrSD_N"/>
</dbReference>
<dbReference type="EMBL" id="MN738838">
    <property type="protein sequence ID" value="QHT39003.1"/>
    <property type="molecule type" value="Genomic_DNA"/>
</dbReference>
<evidence type="ECO:0000313" key="2">
    <source>
        <dbReference type="EMBL" id="QHT39003.1"/>
    </source>
</evidence>
<protein>
    <recommendedName>
        <fullName evidence="1">GmrSD restriction endonucleases N-terminal domain-containing protein</fullName>
    </recommendedName>
</protein>
<accession>A0A6C0FEJ2</accession>
<evidence type="ECO:0000259" key="1">
    <source>
        <dbReference type="Pfam" id="PF03235"/>
    </source>
</evidence>
<sequence length="318" mass="37517">MSLGEIFNRMSGLDPELRTPDFQREYVWSKKQQERYLESLSRNMPIFGPVINIDTRTGIQWIMDGQNRIVTIFRFLNDDIKYKGVSFSDLPDNEKRRIKNMKMSYTETRDWSREQCQDFFMRIQEGVKLKDGELIHARSDNELTKAIVDIFSDYRVLFSNKSAEGGLGLTKNDILRYGHYEILGTLMHMIRTKNYPVRPGKTANHECEAWDDENTPTRSQRENTIRDTRVFLNKYSQLVSNVARIKEGIKKPDHLRLSYFLFKSGLYKREMNEDIYNRIDAMLNVVLNRDNPVFSEIKALSGYDEEGIYNKYVTVYNM</sequence>
<dbReference type="PANTHER" id="PTHR39639">
    <property type="entry name" value="CHROMOSOME 16, WHOLE GENOME SHOTGUN SEQUENCE"/>
    <property type="match status" value="1"/>
</dbReference>